<feature type="compositionally biased region" description="Polar residues" evidence="1">
    <location>
        <begin position="153"/>
        <end position="177"/>
    </location>
</feature>
<dbReference type="AlphaFoldDB" id="A0A507R083"/>
<feature type="region of interest" description="Disordered" evidence="1">
    <location>
        <begin position="121"/>
        <end position="178"/>
    </location>
</feature>
<proteinExistence type="predicted"/>
<reference evidence="2 3" key="1">
    <citation type="submission" date="2019-06" db="EMBL/GenBank/DDBJ databases">
        <title>Wine fermentation using esterase from Monascus purpureus.</title>
        <authorList>
            <person name="Geng C."/>
            <person name="Zhang Y."/>
        </authorList>
    </citation>
    <scope>NUCLEOTIDE SEQUENCE [LARGE SCALE GENOMIC DNA]</scope>
    <source>
        <strain evidence="2">HQ1</strain>
    </source>
</reference>
<name>A0A507R083_MONPU</name>
<dbReference type="PANTHER" id="PTHR28186">
    <property type="entry name" value="MEIOTICALLY UP-REGULATED GENE 9 PROTEIN"/>
    <property type="match status" value="1"/>
</dbReference>
<keyword evidence="3" id="KW-1185">Reference proteome</keyword>
<feature type="compositionally biased region" description="Polar residues" evidence="1">
    <location>
        <begin position="200"/>
        <end position="257"/>
    </location>
</feature>
<feature type="compositionally biased region" description="Gly residues" evidence="1">
    <location>
        <begin position="287"/>
        <end position="300"/>
    </location>
</feature>
<comment type="caution">
    <text evidence="2">The sequence shown here is derived from an EMBL/GenBank/DDBJ whole genome shotgun (WGS) entry which is preliminary data.</text>
</comment>
<dbReference type="PANTHER" id="PTHR28186:SF1">
    <property type="entry name" value="MEIOTICALLY UP-REGULATED GENE 9 PROTEIN"/>
    <property type="match status" value="1"/>
</dbReference>
<gene>
    <name evidence="2" type="ORF">MPDQ_004233</name>
</gene>
<feature type="region of interest" description="Disordered" evidence="1">
    <location>
        <begin position="1"/>
        <end position="55"/>
    </location>
</feature>
<evidence type="ECO:0000313" key="2">
    <source>
        <dbReference type="EMBL" id="TQB74791.1"/>
    </source>
</evidence>
<evidence type="ECO:0000313" key="3">
    <source>
        <dbReference type="Proteomes" id="UP000319663"/>
    </source>
</evidence>
<feature type="region of interest" description="Disordered" evidence="1">
    <location>
        <begin position="200"/>
        <end position="341"/>
    </location>
</feature>
<evidence type="ECO:0000256" key="1">
    <source>
        <dbReference type="SAM" id="MobiDB-lite"/>
    </source>
</evidence>
<feature type="compositionally biased region" description="Polar residues" evidence="1">
    <location>
        <begin position="306"/>
        <end position="325"/>
    </location>
</feature>
<dbReference type="EMBL" id="VIFY01000027">
    <property type="protein sequence ID" value="TQB74791.1"/>
    <property type="molecule type" value="Genomic_DNA"/>
</dbReference>
<dbReference type="OrthoDB" id="5330253at2759"/>
<sequence>MAGPQSPTSPRHGRRISFGGRSDKTHKSNNSANKIDPTETHEEKARRNLTTKADPTVAMYELQPNLVALEKSNLGSLRSMQHKDQYGNIITDPDRSNPTRPRFERPLDTIRSFESAIRGTYGMSNANSRPTSYIRDEPMHPNGYNRRDRDSYYGQNGHYNGRGSQSRPDSYIDNYTGSGEGSAYYQNNGWSPRRQVQRMNTDQSYGNGSSSRNPYYSQHTAQRSYDTATASVPNTESWGNHSTDPSSIGGSMDQGQPGQAYGGADKYGPGGWDRRNTGNGFSNAPGGPSGTGTNAGGPAGGASVATAPNNGHLRTNTNATNVSQSQKKKGWLKKRFSRRKD</sequence>
<accession>A0A507R083</accession>
<protein>
    <submittedName>
        <fullName evidence="2">Uncharacterized protein</fullName>
    </submittedName>
</protein>
<dbReference type="Pfam" id="PF10295">
    <property type="entry name" value="DUF2406"/>
    <property type="match status" value="1"/>
</dbReference>
<feature type="compositionally biased region" description="Basic residues" evidence="1">
    <location>
        <begin position="326"/>
        <end position="341"/>
    </location>
</feature>
<feature type="compositionally biased region" description="Polar residues" evidence="1">
    <location>
        <begin position="122"/>
        <end position="131"/>
    </location>
</feature>
<feature type="compositionally biased region" description="Basic and acidic residues" evidence="1">
    <location>
        <begin position="36"/>
        <end position="46"/>
    </location>
</feature>
<feature type="compositionally biased region" description="Basic and acidic residues" evidence="1">
    <location>
        <begin position="134"/>
        <end position="151"/>
    </location>
</feature>
<dbReference type="InterPro" id="IPR018809">
    <property type="entry name" value="DUF2406"/>
</dbReference>
<dbReference type="Proteomes" id="UP000319663">
    <property type="component" value="Unassembled WGS sequence"/>
</dbReference>
<organism evidence="2 3">
    <name type="scientific">Monascus purpureus</name>
    <name type="common">Red mold</name>
    <name type="synonym">Monascus anka</name>
    <dbReference type="NCBI Taxonomy" id="5098"/>
    <lineage>
        <taxon>Eukaryota</taxon>
        <taxon>Fungi</taxon>
        <taxon>Dikarya</taxon>
        <taxon>Ascomycota</taxon>
        <taxon>Pezizomycotina</taxon>
        <taxon>Eurotiomycetes</taxon>
        <taxon>Eurotiomycetidae</taxon>
        <taxon>Eurotiales</taxon>
        <taxon>Aspergillaceae</taxon>
        <taxon>Monascus</taxon>
    </lineage>
</organism>